<comment type="caution">
    <text evidence="4">The sequence shown here is derived from an EMBL/GenBank/DDBJ whole genome shotgun (WGS) entry which is preliminary data.</text>
</comment>
<evidence type="ECO:0000256" key="1">
    <source>
        <dbReference type="ARBA" id="ARBA00022737"/>
    </source>
</evidence>
<dbReference type="Proteomes" id="UP001209878">
    <property type="component" value="Unassembled WGS sequence"/>
</dbReference>
<proteinExistence type="predicted"/>
<organism evidence="4 5">
    <name type="scientific">Ridgeia piscesae</name>
    <name type="common">Tubeworm</name>
    <dbReference type="NCBI Taxonomy" id="27915"/>
    <lineage>
        <taxon>Eukaryota</taxon>
        <taxon>Metazoa</taxon>
        <taxon>Spiralia</taxon>
        <taxon>Lophotrochozoa</taxon>
        <taxon>Annelida</taxon>
        <taxon>Polychaeta</taxon>
        <taxon>Sedentaria</taxon>
        <taxon>Canalipalpata</taxon>
        <taxon>Sabellida</taxon>
        <taxon>Siboglinidae</taxon>
        <taxon>Ridgeia</taxon>
    </lineage>
</organism>
<dbReference type="AlphaFoldDB" id="A0AAD9NU81"/>
<keyword evidence="5" id="KW-1185">Reference proteome</keyword>
<evidence type="ECO:0000256" key="3">
    <source>
        <dbReference type="PROSITE-ProRule" id="PRU00023"/>
    </source>
</evidence>
<reference evidence="4" key="1">
    <citation type="journal article" date="2023" name="Mol. Biol. Evol.">
        <title>Third-Generation Sequencing Reveals the Adaptive Role of the Epigenome in Three Deep-Sea Polychaetes.</title>
        <authorList>
            <person name="Perez M."/>
            <person name="Aroh O."/>
            <person name="Sun Y."/>
            <person name="Lan Y."/>
            <person name="Juniper S.K."/>
            <person name="Young C.R."/>
            <person name="Angers B."/>
            <person name="Qian P.Y."/>
        </authorList>
    </citation>
    <scope>NUCLEOTIDE SEQUENCE</scope>
    <source>
        <strain evidence="4">R07B-5</strain>
    </source>
</reference>
<dbReference type="EMBL" id="JAODUO010000423">
    <property type="protein sequence ID" value="KAK2180863.1"/>
    <property type="molecule type" value="Genomic_DNA"/>
</dbReference>
<dbReference type="Pfam" id="PF12796">
    <property type="entry name" value="Ank_2"/>
    <property type="match status" value="2"/>
</dbReference>
<dbReference type="PANTHER" id="PTHR24198">
    <property type="entry name" value="ANKYRIN REPEAT AND PROTEIN KINASE DOMAIN-CONTAINING PROTEIN"/>
    <property type="match status" value="1"/>
</dbReference>
<dbReference type="PROSITE" id="PS50297">
    <property type="entry name" value="ANK_REP_REGION"/>
    <property type="match status" value="3"/>
</dbReference>
<dbReference type="PANTHER" id="PTHR24198:SF165">
    <property type="entry name" value="ANKYRIN REPEAT-CONTAINING PROTEIN-RELATED"/>
    <property type="match status" value="1"/>
</dbReference>
<dbReference type="PRINTS" id="PR01415">
    <property type="entry name" value="ANKYRIN"/>
</dbReference>
<accession>A0AAD9NU81</accession>
<dbReference type="SUPFAM" id="SSF48403">
    <property type="entry name" value="Ankyrin repeat"/>
    <property type="match status" value="1"/>
</dbReference>
<dbReference type="SMART" id="SM00248">
    <property type="entry name" value="ANK"/>
    <property type="match status" value="9"/>
</dbReference>
<evidence type="ECO:0000313" key="4">
    <source>
        <dbReference type="EMBL" id="KAK2180863.1"/>
    </source>
</evidence>
<feature type="repeat" description="ANK" evidence="3">
    <location>
        <begin position="251"/>
        <end position="284"/>
    </location>
</feature>
<gene>
    <name evidence="4" type="ORF">NP493_424g02085</name>
</gene>
<evidence type="ECO:0000256" key="2">
    <source>
        <dbReference type="ARBA" id="ARBA00023043"/>
    </source>
</evidence>
<dbReference type="InterPro" id="IPR036770">
    <property type="entry name" value="Ankyrin_rpt-contain_sf"/>
</dbReference>
<dbReference type="PROSITE" id="PS50088">
    <property type="entry name" value="ANK_REPEAT"/>
    <property type="match status" value="4"/>
</dbReference>
<sequence length="379" mass="41030">MGEEETKRRPTLPRISVISQASSADESPDVTSLQTAILNFDVNRIEELILGGLDVTQTYIDSRQYRTALHELALCYTSYSIYERPTQLNLKFIKIFSLLTKHGLKVNEGDIKKQTVLHFLSSTSGNSDVIKVVLAAADVRVDATDAIQQTALHKAALNAGMADVQTLLDGGASPRVMDGRGYTPVHMAAKKKYNRAMLATLVNGGGNVNQQARGRNMRGPTALHVAAAAGRLENVETLLDLGAETDLVDGAGQTALHAAAYHDVTGKIVAVLVAAGAKVNAQDELCRDTPLHKAIKRGMVDNVKHLMHSKANPNVPDDRSDTPLHKAAATCFDLFVWTKLMRGGGRPDMKNRSGYTPMNIATKSHNHTAAAVMTQYDVR</sequence>
<feature type="repeat" description="ANK" evidence="3">
    <location>
        <begin position="218"/>
        <end position="250"/>
    </location>
</feature>
<name>A0AAD9NU81_RIDPI</name>
<keyword evidence="2 3" id="KW-0040">ANK repeat</keyword>
<evidence type="ECO:0000313" key="5">
    <source>
        <dbReference type="Proteomes" id="UP001209878"/>
    </source>
</evidence>
<feature type="repeat" description="ANK" evidence="3">
    <location>
        <begin position="286"/>
        <end position="318"/>
    </location>
</feature>
<keyword evidence="1" id="KW-0677">Repeat</keyword>
<dbReference type="InterPro" id="IPR002110">
    <property type="entry name" value="Ankyrin_rpt"/>
</dbReference>
<evidence type="ECO:0008006" key="6">
    <source>
        <dbReference type="Google" id="ProtNLM"/>
    </source>
</evidence>
<protein>
    <recommendedName>
        <fullName evidence="6">Ankyrin repeat</fullName>
    </recommendedName>
</protein>
<feature type="repeat" description="ANK" evidence="3">
    <location>
        <begin position="180"/>
        <end position="213"/>
    </location>
</feature>
<dbReference type="Gene3D" id="1.25.40.20">
    <property type="entry name" value="Ankyrin repeat-containing domain"/>
    <property type="match status" value="1"/>
</dbReference>